<feature type="transmembrane region" description="Helical" evidence="7">
    <location>
        <begin position="288"/>
        <end position="311"/>
    </location>
</feature>
<sequence length="345" mass="37733">MSGETSPERTDAPSGVVDRLERIRQARRARAAGAAAVVLVVGFLFVQALSAVDFFTESYQWDFFAKSLRDFFPITLYAGWIPFLDVQQYWAFISDRNLIFDPASFQALLTDPIGFLFGSSLGIFSIFGEAGVTLAIGFAGTVLGFPLALVFGVLGSERVIPFPFNFLFRSTMSGIRSIPALVWALIYIPLVGLTPLAALLAVGTDTIGNLGRLFTDELEEIEDGPIEAMQTTGASRPQVIVFGMLSQVRTSFVAWTLYILEINVRVAVSLGIIGAGGLGEILDVQQGLFQFTNAMATLLCIFLLIISVELFSQRVRSRLRSDDEPMGVRELLLGLPQRLIESLAR</sequence>
<dbReference type="PANTHER" id="PTHR30043:SF1">
    <property type="entry name" value="ABC TRANSPORT SYSTEM PERMEASE PROTEIN P69"/>
    <property type="match status" value="1"/>
</dbReference>
<feature type="transmembrane region" description="Helical" evidence="7">
    <location>
        <begin position="113"/>
        <end position="139"/>
    </location>
</feature>
<dbReference type="GeneID" id="63183679"/>
<accession>A0A8A2UE57</accession>
<dbReference type="InterPro" id="IPR000515">
    <property type="entry name" value="MetI-like"/>
</dbReference>
<feature type="domain" description="ABC transmembrane type-1" evidence="8">
    <location>
        <begin position="130"/>
        <end position="312"/>
    </location>
</feature>
<evidence type="ECO:0000313" key="10">
    <source>
        <dbReference type="Proteomes" id="UP000663191"/>
    </source>
</evidence>
<evidence type="ECO:0000256" key="1">
    <source>
        <dbReference type="ARBA" id="ARBA00004651"/>
    </source>
</evidence>
<organism evidence="9 10">
    <name type="scientific">Natrinema longum</name>
    <dbReference type="NCBI Taxonomy" id="370324"/>
    <lineage>
        <taxon>Archaea</taxon>
        <taxon>Methanobacteriati</taxon>
        <taxon>Methanobacteriota</taxon>
        <taxon>Stenosarchaea group</taxon>
        <taxon>Halobacteria</taxon>
        <taxon>Halobacteriales</taxon>
        <taxon>Natrialbaceae</taxon>
        <taxon>Natrinema</taxon>
    </lineage>
</organism>
<gene>
    <name evidence="9" type="primary">phnE</name>
    <name evidence="9" type="ORF">J0X27_08005</name>
</gene>
<dbReference type="SUPFAM" id="SSF161098">
    <property type="entry name" value="MetI-like"/>
    <property type="match status" value="1"/>
</dbReference>
<evidence type="ECO:0000259" key="8">
    <source>
        <dbReference type="PROSITE" id="PS50928"/>
    </source>
</evidence>
<dbReference type="NCBIfam" id="TIGR01097">
    <property type="entry name" value="PhnE"/>
    <property type="match status" value="1"/>
</dbReference>
<dbReference type="GO" id="GO:0015416">
    <property type="term" value="F:ABC-type phosphonate transporter activity"/>
    <property type="evidence" value="ECO:0007669"/>
    <property type="project" value="InterPro"/>
</dbReference>
<feature type="transmembrane region" description="Helical" evidence="7">
    <location>
        <begin position="145"/>
        <end position="168"/>
    </location>
</feature>
<comment type="similarity">
    <text evidence="7">Belongs to the binding-protein-dependent transport system permease family.</text>
</comment>
<keyword evidence="3" id="KW-1003">Cell membrane</keyword>
<keyword evidence="2 7" id="KW-0813">Transport</keyword>
<dbReference type="EMBL" id="CP071463">
    <property type="protein sequence ID" value="QSW86742.1"/>
    <property type="molecule type" value="Genomic_DNA"/>
</dbReference>
<evidence type="ECO:0000256" key="6">
    <source>
        <dbReference type="ARBA" id="ARBA00023136"/>
    </source>
</evidence>
<keyword evidence="4 7" id="KW-0812">Transmembrane</keyword>
<evidence type="ECO:0000256" key="2">
    <source>
        <dbReference type="ARBA" id="ARBA00022448"/>
    </source>
</evidence>
<dbReference type="AlphaFoldDB" id="A0A8A2UE57"/>
<dbReference type="PANTHER" id="PTHR30043">
    <property type="entry name" value="PHOSPHONATES TRANSPORT SYSTEM PERMEASE PROTEIN"/>
    <property type="match status" value="1"/>
</dbReference>
<keyword evidence="6 7" id="KW-0472">Membrane</keyword>
<dbReference type="PROSITE" id="PS50928">
    <property type="entry name" value="ABC_TM1"/>
    <property type="match status" value="1"/>
</dbReference>
<name>A0A8A2UE57_9EURY</name>
<keyword evidence="5 7" id="KW-1133">Transmembrane helix</keyword>
<dbReference type="Proteomes" id="UP000663191">
    <property type="component" value="Chromosome"/>
</dbReference>
<dbReference type="CDD" id="cd06261">
    <property type="entry name" value="TM_PBP2"/>
    <property type="match status" value="1"/>
</dbReference>
<evidence type="ECO:0000256" key="7">
    <source>
        <dbReference type="RuleBase" id="RU363032"/>
    </source>
</evidence>
<dbReference type="InterPro" id="IPR035906">
    <property type="entry name" value="MetI-like_sf"/>
</dbReference>
<evidence type="ECO:0000256" key="3">
    <source>
        <dbReference type="ARBA" id="ARBA00022475"/>
    </source>
</evidence>
<feature type="transmembrane region" description="Helical" evidence="7">
    <location>
        <begin position="180"/>
        <end position="202"/>
    </location>
</feature>
<proteinExistence type="inferred from homology"/>
<evidence type="ECO:0000313" key="9">
    <source>
        <dbReference type="EMBL" id="QSW86742.1"/>
    </source>
</evidence>
<feature type="transmembrane region" description="Helical" evidence="7">
    <location>
        <begin position="31"/>
        <end position="51"/>
    </location>
</feature>
<dbReference type="Gene3D" id="1.10.3720.10">
    <property type="entry name" value="MetI-like"/>
    <property type="match status" value="1"/>
</dbReference>
<evidence type="ECO:0000256" key="4">
    <source>
        <dbReference type="ARBA" id="ARBA00022692"/>
    </source>
</evidence>
<dbReference type="KEGG" id="hlo:J0X27_08005"/>
<dbReference type="Pfam" id="PF00528">
    <property type="entry name" value="BPD_transp_1"/>
    <property type="match status" value="1"/>
</dbReference>
<keyword evidence="10" id="KW-1185">Reference proteome</keyword>
<dbReference type="InterPro" id="IPR005769">
    <property type="entry name" value="PhnE/PtxC"/>
</dbReference>
<reference evidence="9 10" key="1">
    <citation type="journal article" date="2006" name="Int. J. Syst. Evol. Microbiol.">
        <title>Haloterrigena longa sp. nov. and Haloterrigena limicola sp. nov., extremely halophilic archaea isolated from a salt lake.</title>
        <authorList>
            <person name="Cui H.L."/>
            <person name="Tohty D."/>
            <person name="Zhou P.J."/>
            <person name="Liu S.J."/>
        </authorList>
    </citation>
    <scope>NUCLEOTIDE SEQUENCE [LARGE SCALE GENOMIC DNA]</scope>
    <source>
        <strain evidence="9 10">ABH32</strain>
    </source>
</reference>
<protein>
    <submittedName>
        <fullName evidence="9">Phosphonate ABC transporter, permease protein PhnE</fullName>
    </submittedName>
</protein>
<comment type="subcellular location">
    <subcellularLocation>
        <location evidence="1 7">Cell membrane</location>
        <topology evidence="1 7">Multi-pass membrane protein</topology>
    </subcellularLocation>
</comment>
<dbReference type="GO" id="GO:0005886">
    <property type="term" value="C:plasma membrane"/>
    <property type="evidence" value="ECO:0007669"/>
    <property type="project" value="UniProtKB-SubCell"/>
</dbReference>
<dbReference type="OrthoDB" id="252910at2157"/>
<dbReference type="RefSeq" id="WP_207271833.1">
    <property type="nucleotide sequence ID" value="NZ_CP071463.1"/>
</dbReference>
<evidence type="ECO:0000256" key="5">
    <source>
        <dbReference type="ARBA" id="ARBA00022989"/>
    </source>
</evidence>